<name>A0A4R4WV98_9ACTN</name>
<evidence type="ECO:0000256" key="1">
    <source>
        <dbReference type="SAM" id="MobiDB-lite"/>
    </source>
</evidence>
<feature type="region of interest" description="Disordered" evidence="1">
    <location>
        <begin position="83"/>
        <end position="107"/>
    </location>
</feature>
<feature type="compositionally biased region" description="Basic residues" evidence="1">
    <location>
        <begin position="86"/>
        <end position="98"/>
    </location>
</feature>
<dbReference type="RefSeq" id="WP_132508691.1">
    <property type="nucleotide sequence ID" value="NZ_SMKP01000033.1"/>
</dbReference>
<sequence>MNAVPEPTELPEPFRCLADLADGPASVERVKRLTEALAAVPELQRWLREQRQTTVRMLHERDGVSYTHIAGQVGVTPERISAIARGHSRSGRRGRRGAGVRDQSEAL</sequence>
<dbReference type="AlphaFoldDB" id="A0A4R4WV98"/>
<evidence type="ECO:0000313" key="2">
    <source>
        <dbReference type="EMBL" id="TDD21616.1"/>
    </source>
</evidence>
<comment type="caution">
    <text evidence="2">The sequence shown here is derived from an EMBL/GenBank/DDBJ whole genome shotgun (WGS) entry which is preliminary data.</text>
</comment>
<organism evidence="2 3">
    <name type="scientific">Nonomuraea diastatica</name>
    <dbReference type="NCBI Taxonomy" id="1848329"/>
    <lineage>
        <taxon>Bacteria</taxon>
        <taxon>Bacillati</taxon>
        <taxon>Actinomycetota</taxon>
        <taxon>Actinomycetes</taxon>
        <taxon>Streptosporangiales</taxon>
        <taxon>Streptosporangiaceae</taxon>
        <taxon>Nonomuraea</taxon>
    </lineage>
</organism>
<evidence type="ECO:0000313" key="3">
    <source>
        <dbReference type="Proteomes" id="UP000294543"/>
    </source>
</evidence>
<reference evidence="2 3" key="1">
    <citation type="submission" date="2019-03" db="EMBL/GenBank/DDBJ databases">
        <title>Draft genome sequences of novel Actinobacteria.</title>
        <authorList>
            <person name="Sahin N."/>
            <person name="Ay H."/>
            <person name="Saygin H."/>
        </authorList>
    </citation>
    <scope>NUCLEOTIDE SEQUENCE [LARGE SCALE GENOMIC DNA]</scope>
    <source>
        <strain evidence="2 3">KC712</strain>
    </source>
</reference>
<dbReference type="Proteomes" id="UP000294543">
    <property type="component" value="Unassembled WGS sequence"/>
</dbReference>
<keyword evidence="3" id="KW-1185">Reference proteome</keyword>
<proteinExistence type="predicted"/>
<accession>A0A4R4WV98</accession>
<protein>
    <submittedName>
        <fullName evidence="2">Sigma-70 family RNA polymerase sigma factor</fullName>
    </submittedName>
</protein>
<dbReference type="EMBL" id="SMKP01000033">
    <property type="protein sequence ID" value="TDD21616.1"/>
    <property type="molecule type" value="Genomic_DNA"/>
</dbReference>
<dbReference type="OrthoDB" id="4336835at2"/>
<gene>
    <name evidence="2" type="ORF">E1294_14385</name>
</gene>